<reference evidence="2 3" key="1">
    <citation type="journal article" date="2018" name="BMC Genomics">
        <title>Genomic comparison of Trypanosoma conorhini and Trypanosoma rangeli to Trypanosoma cruzi strains of high and low virulence.</title>
        <authorList>
            <person name="Bradwell K.R."/>
            <person name="Koparde V.N."/>
            <person name="Matveyev A.V."/>
            <person name="Serrano M.G."/>
            <person name="Alves J.M."/>
            <person name="Parikh H."/>
            <person name="Huang B."/>
            <person name="Lee V."/>
            <person name="Espinosa-Alvarez O."/>
            <person name="Ortiz P.A."/>
            <person name="Costa-Martins A.G."/>
            <person name="Teixeira M.M."/>
            <person name="Buck G.A."/>
        </authorList>
    </citation>
    <scope>NUCLEOTIDE SEQUENCE [LARGE SCALE GENOMIC DNA]</scope>
    <source>
        <strain evidence="2 3">025E</strain>
    </source>
</reference>
<gene>
    <name evidence="2" type="ORF">Tco025E_03399</name>
</gene>
<evidence type="ECO:0000313" key="3">
    <source>
        <dbReference type="Proteomes" id="UP000284403"/>
    </source>
</evidence>
<evidence type="ECO:0000313" key="2">
    <source>
        <dbReference type="EMBL" id="RNF22131.1"/>
    </source>
</evidence>
<evidence type="ECO:0000256" key="1">
    <source>
        <dbReference type="SAM" id="MobiDB-lite"/>
    </source>
</evidence>
<protein>
    <submittedName>
        <fullName evidence="2">Uncharacterized protein</fullName>
    </submittedName>
</protein>
<feature type="region of interest" description="Disordered" evidence="1">
    <location>
        <begin position="116"/>
        <end position="158"/>
    </location>
</feature>
<dbReference type="AlphaFoldDB" id="A0A3R7L6P3"/>
<feature type="compositionally biased region" description="Basic and acidic residues" evidence="1">
    <location>
        <begin position="43"/>
        <end position="53"/>
    </location>
</feature>
<accession>A0A3R7L6P3</accession>
<sequence>MHSKQYNLDTSVTLIDPAHSAEGHYNRRNGDPGQSNTVSPVTGRRDLGSRHTHDDAVRADAHERLCALRGIRKYTHLCEPRVRGAGGAAPAADGCGVAVRRPCKVQRRLRRLLRVGGANASPRGEEEEEEAGHESHGAGPHRRRRCRLRSALANKRAA</sequence>
<feature type="compositionally biased region" description="Basic residues" evidence="1">
    <location>
        <begin position="139"/>
        <end position="148"/>
    </location>
</feature>
<dbReference type="GeneID" id="40317010"/>
<keyword evidence="3" id="KW-1185">Reference proteome</keyword>
<dbReference type="RefSeq" id="XP_029229755.1">
    <property type="nucleotide sequence ID" value="XM_029370317.1"/>
</dbReference>
<dbReference type="EMBL" id="MKKU01000142">
    <property type="protein sequence ID" value="RNF22131.1"/>
    <property type="molecule type" value="Genomic_DNA"/>
</dbReference>
<feature type="compositionally biased region" description="Basic and acidic residues" evidence="1">
    <location>
        <begin position="21"/>
        <end position="30"/>
    </location>
</feature>
<comment type="caution">
    <text evidence="2">The sequence shown here is derived from an EMBL/GenBank/DDBJ whole genome shotgun (WGS) entry which is preliminary data.</text>
</comment>
<name>A0A3R7L6P3_9TRYP</name>
<dbReference type="Proteomes" id="UP000284403">
    <property type="component" value="Unassembled WGS sequence"/>
</dbReference>
<feature type="region of interest" description="Disordered" evidence="1">
    <location>
        <begin position="21"/>
        <end position="53"/>
    </location>
</feature>
<proteinExistence type="predicted"/>
<organism evidence="2 3">
    <name type="scientific">Trypanosoma conorhini</name>
    <dbReference type="NCBI Taxonomy" id="83891"/>
    <lineage>
        <taxon>Eukaryota</taxon>
        <taxon>Discoba</taxon>
        <taxon>Euglenozoa</taxon>
        <taxon>Kinetoplastea</taxon>
        <taxon>Metakinetoplastina</taxon>
        <taxon>Trypanosomatida</taxon>
        <taxon>Trypanosomatidae</taxon>
        <taxon>Trypanosoma</taxon>
    </lineage>
</organism>